<dbReference type="GO" id="GO:0003700">
    <property type="term" value="F:DNA-binding transcription factor activity"/>
    <property type="evidence" value="ECO:0007669"/>
    <property type="project" value="InterPro"/>
</dbReference>
<dbReference type="InterPro" id="IPR036390">
    <property type="entry name" value="WH_DNA-bd_sf"/>
</dbReference>
<evidence type="ECO:0000256" key="1">
    <source>
        <dbReference type="ARBA" id="ARBA00009437"/>
    </source>
</evidence>
<dbReference type="PRINTS" id="PR00039">
    <property type="entry name" value="HTHLYSR"/>
</dbReference>
<dbReference type="PANTHER" id="PTHR30126">
    <property type="entry name" value="HTH-TYPE TRANSCRIPTIONAL REGULATOR"/>
    <property type="match status" value="1"/>
</dbReference>
<dbReference type="SUPFAM" id="SSF46785">
    <property type="entry name" value="Winged helix' DNA-binding domain"/>
    <property type="match status" value="1"/>
</dbReference>
<accession>A0A090QPW1</accession>
<protein>
    <submittedName>
        <fullName evidence="6">Transcriptional regulator</fullName>
    </submittedName>
</protein>
<evidence type="ECO:0000256" key="2">
    <source>
        <dbReference type="ARBA" id="ARBA00023015"/>
    </source>
</evidence>
<dbReference type="PROSITE" id="PS50931">
    <property type="entry name" value="HTH_LYSR"/>
    <property type="match status" value="1"/>
</dbReference>
<dbReference type="InterPro" id="IPR036388">
    <property type="entry name" value="WH-like_DNA-bd_sf"/>
</dbReference>
<dbReference type="AlphaFoldDB" id="A0A090QPW1"/>
<evidence type="ECO:0000256" key="3">
    <source>
        <dbReference type="ARBA" id="ARBA00023125"/>
    </source>
</evidence>
<evidence type="ECO:0000256" key="4">
    <source>
        <dbReference type="ARBA" id="ARBA00023163"/>
    </source>
</evidence>
<dbReference type="STRING" id="319236.BST91_05700"/>
<reference evidence="6" key="1">
    <citation type="journal article" date="2014" name="Genome Announc.">
        <title>Draft Genome Sequences of Marine Flavobacterium Nonlabens Strains NR17, NR24, NR27, NR32, NR33, and Ara13.</title>
        <authorList>
            <person name="Nakanishi M."/>
            <person name="Meirelles P."/>
            <person name="Suzuki R."/>
            <person name="Takatani N."/>
            <person name="Mino S."/>
            <person name="Suda W."/>
            <person name="Oshima K."/>
            <person name="Hattori M."/>
            <person name="Ohkuma M."/>
            <person name="Hosokawa M."/>
            <person name="Miyashita K."/>
            <person name="Thompson F.L."/>
            <person name="Niwa A."/>
            <person name="Sawabe T."/>
            <person name="Sawabe T."/>
        </authorList>
    </citation>
    <scope>NUCLEOTIDE SEQUENCE [LARGE SCALE GENOMIC DNA]</scope>
    <source>
        <strain evidence="6">JCM 19294</strain>
    </source>
</reference>
<keyword evidence="2" id="KW-0805">Transcription regulation</keyword>
<dbReference type="PANTHER" id="PTHR30126:SF64">
    <property type="entry name" value="HTH-TYPE TRANSCRIPTIONAL REGULATOR CITR"/>
    <property type="match status" value="1"/>
</dbReference>
<evidence type="ECO:0000313" key="6">
    <source>
        <dbReference type="EMBL" id="GAK97496.1"/>
    </source>
</evidence>
<dbReference type="InterPro" id="IPR005119">
    <property type="entry name" value="LysR_subst-bd"/>
</dbReference>
<organism evidence="6 7">
    <name type="scientific">Nonlabens tegetincola</name>
    <dbReference type="NCBI Taxonomy" id="323273"/>
    <lineage>
        <taxon>Bacteria</taxon>
        <taxon>Pseudomonadati</taxon>
        <taxon>Bacteroidota</taxon>
        <taxon>Flavobacteriia</taxon>
        <taxon>Flavobacteriales</taxon>
        <taxon>Flavobacteriaceae</taxon>
        <taxon>Nonlabens</taxon>
    </lineage>
</organism>
<proteinExistence type="inferred from homology"/>
<comment type="similarity">
    <text evidence="1">Belongs to the LysR transcriptional regulatory family.</text>
</comment>
<comment type="caution">
    <text evidence="6">The sequence shown here is derived from an EMBL/GenBank/DDBJ whole genome shotgun (WGS) entry which is preliminary data.</text>
</comment>
<dbReference type="GO" id="GO:0000976">
    <property type="term" value="F:transcription cis-regulatory region binding"/>
    <property type="evidence" value="ECO:0007669"/>
    <property type="project" value="TreeGrafter"/>
</dbReference>
<dbReference type="eggNOG" id="COG0583">
    <property type="taxonomic scope" value="Bacteria"/>
</dbReference>
<dbReference type="Pfam" id="PF00126">
    <property type="entry name" value="HTH_1"/>
    <property type="match status" value="1"/>
</dbReference>
<evidence type="ECO:0000313" key="7">
    <source>
        <dbReference type="Proteomes" id="UP000029221"/>
    </source>
</evidence>
<dbReference type="RefSeq" id="WP_042279148.1">
    <property type="nucleotide sequence ID" value="NZ_BBML01000006.1"/>
</dbReference>
<dbReference type="InterPro" id="IPR000847">
    <property type="entry name" value="LysR_HTH_N"/>
</dbReference>
<sequence>MMNLEWYRTFIAIYEKHTLTKAAEYLYTSQPGVSVHLNALESYIGKKLFERTSRKMIPTEDGKLLYSNIIEPIKKLERAEQHFKRTSKDVIPSINIGMCTETFQTILENEVPTLPFNLVAKFGEHQDLMKDLNKGLLDLVITPRKHDKYTLTQYEAFAQEHIVMVAGSDTDVKQITALIEVQNFDLLESELKTRVWYSASNEMEHFRRFWYESFKKRVDFKPNYILPNIGSIIRCIENNNGFAIVPDFLVKSSIEGNKVKLVWRGKKAVSNTLYFATREDLKFKKEINCIKDIFIRKMKNTSVLGV</sequence>
<dbReference type="EMBL" id="BBML01000006">
    <property type="protein sequence ID" value="GAK97496.1"/>
    <property type="molecule type" value="Genomic_DNA"/>
</dbReference>
<name>A0A090QPW1_9FLAO</name>
<evidence type="ECO:0000259" key="5">
    <source>
        <dbReference type="PROSITE" id="PS50931"/>
    </source>
</evidence>
<keyword evidence="7" id="KW-1185">Reference proteome</keyword>
<dbReference type="Proteomes" id="UP000029221">
    <property type="component" value="Unassembled WGS sequence"/>
</dbReference>
<gene>
    <name evidence="6" type="ORF">JCM19294_32</name>
</gene>
<keyword evidence="3" id="KW-0238">DNA-binding</keyword>
<keyword evidence="4" id="KW-0804">Transcription</keyword>
<dbReference type="SUPFAM" id="SSF53850">
    <property type="entry name" value="Periplasmic binding protein-like II"/>
    <property type="match status" value="1"/>
</dbReference>
<dbReference type="Pfam" id="PF03466">
    <property type="entry name" value="LysR_substrate"/>
    <property type="match status" value="1"/>
</dbReference>
<feature type="domain" description="HTH lysR-type" evidence="5">
    <location>
        <begin position="2"/>
        <end position="59"/>
    </location>
</feature>
<dbReference type="Gene3D" id="1.10.10.10">
    <property type="entry name" value="Winged helix-like DNA-binding domain superfamily/Winged helix DNA-binding domain"/>
    <property type="match status" value="1"/>
</dbReference>